<dbReference type="AlphaFoldDB" id="A0A8H7K9B5"/>
<evidence type="ECO:0000313" key="4">
    <source>
        <dbReference type="Proteomes" id="UP000616885"/>
    </source>
</evidence>
<proteinExistence type="predicted"/>
<feature type="signal peptide" evidence="2">
    <location>
        <begin position="1"/>
        <end position="20"/>
    </location>
</feature>
<evidence type="ECO:0000256" key="2">
    <source>
        <dbReference type="SAM" id="SignalP"/>
    </source>
</evidence>
<sequence length="304" mass="33479">MKTRISLPLAVLCLVSYTIALPIANRDVTHLTRLIVFGDSFSDNGNGSWVVSNATWPSDPSYFAHSFSDGPVWNERVANALGLELVNIATGGATTNNGFVQGRTGPKSEIPVPSTAEQIASFLSWDEPRPRDVFVHWSGVNEILFNPNVTGSQTTSLINQNIEILYRAGARNIILGNYNDIETFPGTYNISDYESDNVKSYMDDLSIGLRNVVGAYSAYANTALVEAQTLFRNIAANPTEYRIDEKYVHPPTACLQGAYGSQGRSLCSDPEHHLFFDSYHPVKEVHAAIGKLVEDKIRAFDSQR</sequence>
<feature type="chain" id="PRO_5034457067" description="SGNH hydrolase-type esterase domain-containing protein" evidence="2">
    <location>
        <begin position="21"/>
        <end position="304"/>
    </location>
</feature>
<reference evidence="3" key="1">
    <citation type="submission" date="2020-10" db="EMBL/GenBank/DDBJ databases">
        <title>High-Quality Genome Resource of Clonostachys rosea strain S41 by Oxford Nanopore Long-Read Sequencing.</title>
        <authorList>
            <person name="Wang H."/>
        </authorList>
    </citation>
    <scope>NUCLEOTIDE SEQUENCE</scope>
    <source>
        <strain evidence="3">S41</strain>
    </source>
</reference>
<dbReference type="EMBL" id="JADCTT010000012">
    <property type="protein sequence ID" value="KAF9745959.1"/>
    <property type="molecule type" value="Genomic_DNA"/>
</dbReference>
<dbReference type="InterPro" id="IPR001087">
    <property type="entry name" value="GDSL"/>
</dbReference>
<evidence type="ECO:0000313" key="3">
    <source>
        <dbReference type="EMBL" id="KAF9745959.1"/>
    </source>
</evidence>
<organism evidence="3 4">
    <name type="scientific">Bionectria ochroleuca</name>
    <name type="common">Gliocladium roseum</name>
    <dbReference type="NCBI Taxonomy" id="29856"/>
    <lineage>
        <taxon>Eukaryota</taxon>
        <taxon>Fungi</taxon>
        <taxon>Dikarya</taxon>
        <taxon>Ascomycota</taxon>
        <taxon>Pezizomycotina</taxon>
        <taxon>Sordariomycetes</taxon>
        <taxon>Hypocreomycetidae</taxon>
        <taxon>Hypocreales</taxon>
        <taxon>Bionectriaceae</taxon>
        <taxon>Clonostachys</taxon>
    </lineage>
</organism>
<dbReference type="Proteomes" id="UP000616885">
    <property type="component" value="Unassembled WGS sequence"/>
</dbReference>
<dbReference type="GO" id="GO:0016788">
    <property type="term" value="F:hydrolase activity, acting on ester bonds"/>
    <property type="evidence" value="ECO:0007669"/>
    <property type="project" value="InterPro"/>
</dbReference>
<comment type="caution">
    <text evidence="3">The sequence shown here is derived from an EMBL/GenBank/DDBJ whole genome shotgun (WGS) entry which is preliminary data.</text>
</comment>
<dbReference type="PANTHER" id="PTHR45648">
    <property type="entry name" value="GDSL LIPASE/ACYLHYDROLASE FAMILY PROTEIN (AFU_ORTHOLOGUE AFUA_4G14700)"/>
    <property type="match status" value="1"/>
</dbReference>
<protein>
    <recommendedName>
        <fullName evidence="5">SGNH hydrolase-type esterase domain-containing protein</fullName>
    </recommendedName>
</protein>
<evidence type="ECO:0008006" key="5">
    <source>
        <dbReference type="Google" id="ProtNLM"/>
    </source>
</evidence>
<keyword evidence="2" id="KW-0732">Signal</keyword>
<name>A0A8H7K9B5_BIOOC</name>
<keyword evidence="1" id="KW-0378">Hydrolase</keyword>
<dbReference type="Pfam" id="PF00657">
    <property type="entry name" value="Lipase_GDSL"/>
    <property type="match status" value="1"/>
</dbReference>
<accession>A0A8H7K9B5</accession>
<dbReference type="CDD" id="cd01846">
    <property type="entry name" value="fatty_acyltransferase_like"/>
    <property type="match status" value="1"/>
</dbReference>
<dbReference type="SUPFAM" id="SSF52266">
    <property type="entry name" value="SGNH hydrolase"/>
    <property type="match status" value="1"/>
</dbReference>
<gene>
    <name evidence="3" type="ORF">IM811_004260</name>
</gene>
<dbReference type="PANTHER" id="PTHR45648:SF22">
    <property type="entry name" value="GDSL LIPASE_ACYLHYDROLASE FAMILY PROTEIN (AFU_ORTHOLOGUE AFUA_4G14700)"/>
    <property type="match status" value="1"/>
</dbReference>
<dbReference type="Gene3D" id="3.40.50.1110">
    <property type="entry name" value="SGNH hydrolase"/>
    <property type="match status" value="1"/>
</dbReference>
<evidence type="ECO:0000256" key="1">
    <source>
        <dbReference type="ARBA" id="ARBA00022801"/>
    </source>
</evidence>
<dbReference type="InterPro" id="IPR036514">
    <property type="entry name" value="SGNH_hydro_sf"/>
</dbReference>
<dbReference type="InterPro" id="IPR051058">
    <property type="entry name" value="GDSL_Est/Lipase"/>
</dbReference>